<evidence type="ECO:0008006" key="3">
    <source>
        <dbReference type="Google" id="ProtNLM"/>
    </source>
</evidence>
<reference evidence="2" key="1">
    <citation type="submission" date="2016-10" db="EMBL/GenBank/DDBJ databases">
        <title>Sequence of Gallionella enrichment culture.</title>
        <authorList>
            <person name="Poehlein A."/>
            <person name="Muehling M."/>
            <person name="Daniel R."/>
        </authorList>
    </citation>
    <scope>NUCLEOTIDE SEQUENCE</scope>
</reference>
<dbReference type="Gene3D" id="1.10.3730.20">
    <property type="match status" value="1"/>
</dbReference>
<name>A0A1J5QAU4_9ZZZZ</name>
<feature type="transmembrane region" description="Helical" evidence="1">
    <location>
        <begin position="29"/>
        <end position="45"/>
    </location>
</feature>
<dbReference type="EMBL" id="MLJW01002444">
    <property type="protein sequence ID" value="OIQ74619.1"/>
    <property type="molecule type" value="Genomic_DNA"/>
</dbReference>
<feature type="transmembrane region" description="Helical" evidence="1">
    <location>
        <begin position="7"/>
        <end position="23"/>
    </location>
</feature>
<evidence type="ECO:0000313" key="2">
    <source>
        <dbReference type="EMBL" id="OIQ74619.1"/>
    </source>
</evidence>
<keyword evidence="1" id="KW-0812">Transmembrane</keyword>
<sequence>MRSVGQVDLVFGFLISVLVFHERVRPVEVLGIALLVLGIVLIVTIA</sequence>
<comment type="caution">
    <text evidence="2">The sequence shown here is derived from an EMBL/GenBank/DDBJ whole genome shotgun (WGS) entry which is preliminary data.</text>
</comment>
<protein>
    <recommendedName>
        <fullName evidence="3">EamA domain-containing protein</fullName>
    </recommendedName>
</protein>
<evidence type="ECO:0000256" key="1">
    <source>
        <dbReference type="SAM" id="Phobius"/>
    </source>
</evidence>
<dbReference type="SUPFAM" id="SSF103481">
    <property type="entry name" value="Multidrug resistance efflux transporter EmrE"/>
    <property type="match status" value="1"/>
</dbReference>
<keyword evidence="1" id="KW-1133">Transmembrane helix</keyword>
<dbReference type="InterPro" id="IPR037185">
    <property type="entry name" value="EmrE-like"/>
</dbReference>
<proteinExistence type="predicted"/>
<accession>A0A1J5QAU4</accession>
<gene>
    <name evidence="2" type="ORF">GALL_437280</name>
</gene>
<dbReference type="AlphaFoldDB" id="A0A1J5QAU4"/>
<keyword evidence="1" id="KW-0472">Membrane</keyword>
<organism evidence="2">
    <name type="scientific">mine drainage metagenome</name>
    <dbReference type="NCBI Taxonomy" id="410659"/>
    <lineage>
        <taxon>unclassified sequences</taxon>
        <taxon>metagenomes</taxon>
        <taxon>ecological metagenomes</taxon>
    </lineage>
</organism>